<dbReference type="EMBL" id="CP042806">
    <property type="protein sequence ID" value="QEE30310.1"/>
    <property type="molecule type" value="Genomic_DNA"/>
</dbReference>
<accession>A0A5B9EHK4</accession>
<dbReference type="OrthoDB" id="9803333at2"/>
<dbReference type="RefSeq" id="WP_147649579.1">
    <property type="nucleotide sequence ID" value="NZ_CP042806.1"/>
</dbReference>
<evidence type="ECO:0000313" key="4">
    <source>
        <dbReference type="EMBL" id="QEE30310.1"/>
    </source>
</evidence>
<proteinExistence type="inferred from homology"/>
<keyword evidence="2" id="KW-0560">Oxidoreductase</keyword>
<dbReference type="PRINTS" id="PR00081">
    <property type="entry name" value="GDHRDH"/>
</dbReference>
<dbReference type="Proteomes" id="UP000321820">
    <property type="component" value="Chromosome"/>
</dbReference>
<dbReference type="PRINTS" id="PR00080">
    <property type="entry name" value="SDRFAMILY"/>
</dbReference>
<dbReference type="Pfam" id="PF13561">
    <property type="entry name" value="adh_short_C2"/>
    <property type="match status" value="1"/>
</dbReference>
<dbReference type="InterPro" id="IPR036291">
    <property type="entry name" value="NAD(P)-bd_dom_sf"/>
</dbReference>
<dbReference type="Gene3D" id="3.40.50.720">
    <property type="entry name" value="NAD(P)-binding Rossmann-like Domain"/>
    <property type="match status" value="1"/>
</dbReference>
<dbReference type="PROSITE" id="PS00061">
    <property type="entry name" value="ADH_SHORT"/>
    <property type="match status" value="1"/>
</dbReference>
<evidence type="ECO:0000313" key="5">
    <source>
        <dbReference type="Proteomes" id="UP000321820"/>
    </source>
</evidence>
<dbReference type="InterPro" id="IPR020904">
    <property type="entry name" value="Sc_DH/Rdtase_CS"/>
</dbReference>
<dbReference type="PANTHER" id="PTHR42760">
    <property type="entry name" value="SHORT-CHAIN DEHYDROGENASES/REDUCTASES FAMILY MEMBER"/>
    <property type="match status" value="1"/>
</dbReference>
<dbReference type="InterPro" id="IPR057326">
    <property type="entry name" value="KR_dom"/>
</dbReference>
<sequence length="253" mass="27568">MNKMDLFNVAGKRVLITGSSRGLGKTLAEGFLRAGSVVILNGRSEDSLHEVQQEFIHAGFHPEVAAFDVLDEGAVQEAIDRIQPIDVLVNNAGIQRRAALHETPLELWNDVLHTNLTSAFLVAREVVQRMLSSGRGGKIINICSLMSGFGRPTTGPYTASKGGLKMLTQAMCADWARFDIQINGIAPGYFLTEMTRALKEDEAFNNWLLQRTPSHRWGRPEELIGAALFLASEASSFVNGQVLYVDGGVSAVL</sequence>
<dbReference type="InterPro" id="IPR002347">
    <property type="entry name" value="SDR_fam"/>
</dbReference>
<dbReference type="KEGG" id="talb:FTW19_21400"/>
<keyword evidence="5" id="KW-1185">Reference proteome</keyword>
<dbReference type="AlphaFoldDB" id="A0A5B9EHK4"/>
<gene>
    <name evidence="4" type="ORF">FTW19_21400</name>
</gene>
<evidence type="ECO:0000259" key="3">
    <source>
        <dbReference type="SMART" id="SM00822"/>
    </source>
</evidence>
<evidence type="ECO:0000256" key="2">
    <source>
        <dbReference type="ARBA" id="ARBA00023002"/>
    </source>
</evidence>
<dbReference type="PANTHER" id="PTHR42760:SF5">
    <property type="entry name" value="2-DEHYDRO-3-DEOXY-D-GLUCONATE 5-DEHYDROGENASE"/>
    <property type="match status" value="1"/>
</dbReference>
<name>A0A5B9EHK4_9BACT</name>
<evidence type="ECO:0000256" key="1">
    <source>
        <dbReference type="ARBA" id="ARBA00006484"/>
    </source>
</evidence>
<reference evidence="4 5" key="1">
    <citation type="submission" date="2019-08" db="EMBL/GenBank/DDBJ databases">
        <title>Complete genome sequence of Terriglobus albidus strain ORNL.</title>
        <authorList>
            <person name="Podar M."/>
        </authorList>
    </citation>
    <scope>NUCLEOTIDE SEQUENCE [LARGE SCALE GENOMIC DNA]</scope>
    <source>
        <strain evidence="4 5">ORNL</strain>
    </source>
</reference>
<dbReference type="FunFam" id="3.40.50.720:FF:000084">
    <property type="entry name" value="Short-chain dehydrogenase reductase"/>
    <property type="match status" value="1"/>
</dbReference>
<protein>
    <submittedName>
        <fullName evidence="4">SDR family oxidoreductase</fullName>
    </submittedName>
</protein>
<dbReference type="SMART" id="SM00822">
    <property type="entry name" value="PKS_KR"/>
    <property type="match status" value="1"/>
</dbReference>
<dbReference type="SUPFAM" id="SSF51735">
    <property type="entry name" value="NAD(P)-binding Rossmann-fold domains"/>
    <property type="match status" value="1"/>
</dbReference>
<comment type="similarity">
    <text evidence="1">Belongs to the short-chain dehydrogenases/reductases (SDR) family.</text>
</comment>
<organism evidence="4 5">
    <name type="scientific">Terriglobus albidus</name>
    <dbReference type="NCBI Taxonomy" id="1592106"/>
    <lineage>
        <taxon>Bacteria</taxon>
        <taxon>Pseudomonadati</taxon>
        <taxon>Acidobacteriota</taxon>
        <taxon>Terriglobia</taxon>
        <taxon>Terriglobales</taxon>
        <taxon>Acidobacteriaceae</taxon>
        <taxon>Terriglobus</taxon>
    </lineage>
</organism>
<feature type="domain" description="Ketoreductase" evidence="3">
    <location>
        <begin position="12"/>
        <end position="178"/>
    </location>
</feature>
<dbReference type="GO" id="GO:0016616">
    <property type="term" value="F:oxidoreductase activity, acting on the CH-OH group of donors, NAD or NADP as acceptor"/>
    <property type="evidence" value="ECO:0007669"/>
    <property type="project" value="UniProtKB-ARBA"/>
</dbReference>